<proteinExistence type="predicted"/>
<dbReference type="PANTHER" id="PTHR42709">
    <property type="entry name" value="ALKALINE PHOSPHATASE LIKE PROTEIN"/>
    <property type="match status" value="1"/>
</dbReference>
<evidence type="ECO:0000256" key="2">
    <source>
        <dbReference type="ARBA" id="ARBA00022475"/>
    </source>
</evidence>
<evidence type="ECO:0000256" key="4">
    <source>
        <dbReference type="ARBA" id="ARBA00022989"/>
    </source>
</evidence>
<dbReference type="PANTHER" id="PTHR42709:SF6">
    <property type="entry name" value="UNDECAPRENYL PHOSPHATE TRANSPORTER A"/>
    <property type="match status" value="1"/>
</dbReference>
<feature type="transmembrane region" description="Helical" evidence="6">
    <location>
        <begin position="69"/>
        <end position="94"/>
    </location>
</feature>
<comment type="subcellular location">
    <subcellularLocation>
        <location evidence="1">Cell membrane</location>
        <topology evidence="1">Multi-pass membrane protein</topology>
    </subcellularLocation>
</comment>
<dbReference type="RefSeq" id="WP_162443517.1">
    <property type="nucleotide sequence ID" value="NZ_CP048222.1"/>
</dbReference>
<dbReference type="AlphaFoldDB" id="A0A6C0GHL0"/>
<name>A0A6C0GHL0_9BACT</name>
<evidence type="ECO:0000313" key="8">
    <source>
        <dbReference type="EMBL" id="QHT67488.1"/>
    </source>
</evidence>
<feature type="transmembrane region" description="Helical" evidence="6">
    <location>
        <begin position="153"/>
        <end position="175"/>
    </location>
</feature>
<feature type="transmembrane region" description="Helical" evidence="6">
    <location>
        <begin position="6"/>
        <end position="29"/>
    </location>
</feature>
<evidence type="ECO:0000313" key="9">
    <source>
        <dbReference type="Proteomes" id="UP000480178"/>
    </source>
</evidence>
<evidence type="ECO:0000256" key="1">
    <source>
        <dbReference type="ARBA" id="ARBA00004651"/>
    </source>
</evidence>
<organism evidence="8 9">
    <name type="scientific">Rhodocytophaga rosea</name>
    <dbReference type="NCBI Taxonomy" id="2704465"/>
    <lineage>
        <taxon>Bacteria</taxon>
        <taxon>Pseudomonadati</taxon>
        <taxon>Bacteroidota</taxon>
        <taxon>Cytophagia</taxon>
        <taxon>Cytophagales</taxon>
        <taxon>Rhodocytophagaceae</taxon>
        <taxon>Rhodocytophaga</taxon>
    </lineage>
</organism>
<gene>
    <name evidence="8" type="ORF">GXP67_13050</name>
</gene>
<feature type="domain" description="VTT" evidence="7">
    <location>
        <begin position="58"/>
        <end position="173"/>
    </location>
</feature>
<keyword evidence="4 6" id="KW-1133">Transmembrane helix</keyword>
<dbReference type="InterPro" id="IPR032816">
    <property type="entry name" value="VTT_dom"/>
</dbReference>
<protein>
    <submittedName>
        <fullName evidence="8">VTT domain-containing protein</fullName>
    </submittedName>
</protein>
<dbReference type="GO" id="GO:0005886">
    <property type="term" value="C:plasma membrane"/>
    <property type="evidence" value="ECO:0007669"/>
    <property type="project" value="UniProtKB-SubCell"/>
</dbReference>
<keyword evidence="2" id="KW-1003">Cell membrane</keyword>
<feature type="transmembrane region" description="Helical" evidence="6">
    <location>
        <begin position="181"/>
        <end position="199"/>
    </location>
</feature>
<evidence type="ECO:0000256" key="5">
    <source>
        <dbReference type="ARBA" id="ARBA00023136"/>
    </source>
</evidence>
<dbReference type="KEGG" id="rhoz:GXP67_13050"/>
<feature type="transmembrane region" description="Helical" evidence="6">
    <location>
        <begin position="41"/>
        <end position="63"/>
    </location>
</feature>
<dbReference type="Pfam" id="PF09335">
    <property type="entry name" value="VTT_dom"/>
    <property type="match status" value="1"/>
</dbReference>
<keyword evidence="9" id="KW-1185">Reference proteome</keyword>
<accession>A0A6C0GHL0</accession>
<keyword evidence="5 6" id="KW-0472">Membrane</keyword>
<reference evidence="8 9" key="1">
    <citation type="submission" date="2020-01" db="EMBL/GenBank/DDBJ databases">
        <authorList>
            <person name="Kim M.K."/>
        </authorList>
    </citation>
    <scope>NUCLEOTIDE SEQUENCE [LARGE SCALE GENOMIC DNA]</scope>
    <source>
        <strain evidence="8 9">172606-1</strain>
    </source>
</reference>
<keyword evidence="3 6" id="KW-0812">Transmembrane</keyword>
<dbReference type="InterPro" id="IPR051311">
    <property type="entry name" value="DedA_domain"/>
</dbReference>
<sequence length="208" mass="22968">MNRYIYIFIFICLFTVLTFVVFETSGYSFEALLTNNSSKSWLALLSLLLLATDVLLPIPSSFIMVSNGALFNFLPGGLLSLAGGLLSCTLGYFIGLRAKGLINKYIPSPQQAQARAFLEKYGALAIIASRPIPVLAEAVAIMSGTLKWRFQKMLVYSLIGLVPICFIYSFTGAYSTSFDNAWLALLFNIGIALLLWFFTRGDKVPSKR</sequence>
<evidence type="ECO:0000259" key="7">
    <source>
        <dbReference type="Pfam" id="PF09335"/>
    </source>
</evidence>
<evidence type="ECO:0000256" key="3">
    <source>
        <dbReference type="ARBA" id="ARBA00022692"/>
    </source>
</evidence>
<dbReference type="Proteomes" id="UP000480178">
    <property type="component" value="Chromosome"/>
</dbReference>
<evidence type="ECO:0000256" key="6">
    <source>
        <dbReference type="SAM" id="Phobius"/>
    </source>
</evidence>
<dbReference type="EMBL" id="CP048222">
    <property type="protein sequence ID" value="QHT67488.1"/>
    <property type="molecule type" value="Genomic_DNA"/>
</dbReference>